<protein>
    <submittedName>
        <fullName evidence="1">Uncharacterized protein</fullName>
    </submittedName>
</protein>
<reference evidence="1" key="1">
    <citation type="submission" date="2014-09" db="EMBL/GenBank/DDBJ databases">
        <authorList>
            <person name="Magalhaes I.L.F."/>
            <person name="Oliveira U."/>
            <person name="Santos F.R."/>
            <person name="Vidigal T.H.D.A."/>
            <person name="Brescovit A.D."/>
            <person name="Santos A.J."/>
        </authorList>
    </citation>
    <scope>NUCLEOTIDE SEQUENCE</scope>
    <source>
        <tissue evidence="1">Shoot tissue taken approximately 20 cm above the soil surface</tissue>
    </source>
</reference>
<accession>A0A0A9G0X6</accession>
<sequence>MKACNQNQEIIPRCFITSCIITGNLFTRVTHKKNRKHCLCVMN</sequence>
<dbReference type="AlphaFoldDB" id="A0A0A9G0X6"/>
<name>A0A0A9G0X6_ARUDO</name>
<reference evidence="1" key="2">
    <citation type="journal article" date="2015" name="Data Brief">
        <title>Shoot transcriptome of the giant reed, Arundo donax.</title>
        <authorList>
            <person name="Barrero R.A."/>
            <person name="Guerrero F.D."/>
            <person name="Moolhuijzen P."/>
            <person name="Goolsby J.A."/>
            <person name="Tidwell J."/>
            <person name="Bellgard S.E."/>
            <person name="Bellgard M.I."/>
        </authorList>
    </citation>
    <scope>NUCLEOTIDE SEQUENCE</scope>
    <source>
        <tissue evidence="1">Shoot tissue taken approximately 20 cm above the soil surface</tissue>
    </source>
</reference>
<dbReference type="EMBL" id="GBRH01183593">
    <property type="protein sequence ID" value="JAE14303.1"/>
    <property type="molecule type" value="Transcribed_RNA"/>
</dbReference>
<evidence type="ECO:0000313" key="1">
    <source>
        <dbReference type="EMBL" id="JAE14303.1"/>
    </source>
</evidence>
<proteinExistence type="predicted"/>
<organism evidence="1">
    <name type="scientific">Arundo donax</name>
    <name type="common">Giant reed</name>
    <name type="synonym">Donax arundinaceus</name>
    <dbReference type="NCBI Taxonomy" id="35708"/>
    <lineage>
        <taxon>Eukaryota</taxon>
        <taxon>Viridiplantae</taxon>
        <taxon>Streptophyta</taxon>
        <taxon>Embryophyta</taxon>
        <taxon>Tracheophyta</taxon>
        <taxon>Spermatophyta</taxon>
        <taxon>Magnoliopsida</taxon>
        <taxon>Liliopsida</taxon>
        <taxon>Poales</taxon>
        <taxon>Poaceae</taxon>
        <taxon>PACMAD clade</taxon>
        <taxon>Arundinoideae</taxon>
        <taxon>Arundineae</taxon>
        <taxon>Arundo</taxon>
    </lineage>
</organism>